<dbReference type="PANTHER" id="PTHR37936">
    <property type="entry name" value="TRANSPOSASE INSC FOR INSERTION ELEMENT IS2A-RELATED"/>
    <property type="match status" value="1"/>
</dbReference>
<dbReference type="InterPro" id="IPR010921">
    <property type="entry name" value="Trp_repressor/repl_initiator"/>
</dbReference>
<name>A0ABX7BDW6_9PROT</name>
<organism evidence="1 2">
    <name type="scientific">Skermanella cutis</name>
    <dbReference type="NCBI Taxonomy" id="2775420"/>
    <lineage>
        <taxon>Bacteria</taxon>
        <taxon>Pseudomonadati</taxon>
        <taxon>Pseudomonadota</taxon>
        <taxon>Alphaproteobacteria</taxon>
        <taxon>Rhodospirillales</taxon>
        <taxon>Azospirillaceae</taxon>
        <taxon>Skermanella</taxon>
    </lineage>
</organism>
<dbReference type="SUPFAM" id="SSF48295">
    <property type="entry name" value="TrpR-like"/>
    <property type="match status" value="1"/>
</dbReference>
<accession>A0ABX7BDW6</accession>
<keyword evidence="2" id="KW-1185">Reference proteome</keyword>
<evidence type="ECO:0000313" key="1">
    <source>
        <dbReference type="EMBL" id="QQP91231.1"/>
    </source>
</evidence>
<dbReference type="RefSeq" id="WP_201078928.1">
    <property type="nucleotide sequence ID" value="NZ_CP067420.1"/>
</dbReference>
<dbReference type="PANTHER" id="PTHR37936:SF3">
    <property type="entry name" value="TRANSPOSASE INSC FOR INSERTION ELEMENT IS2A-RELATED"/>
    <property type="match status" value="1"/>
</dbReference>
<reference evidence="1" key="1">
    <citation type="submission" date="2021-02" db="EMBL/GenBank/DDBJ databases">
        <title>Skermanella TT6 skin isolate.</title>
        <authorList>
            <person name="Lee K."/>
            <person name="Ganzorig M."/>
        </authorList>
    </citation>
    <scope>NUCLEOTIDE SEQUENCE</scope>
    <source>
        <strain evidence="1">TT6</strain>
    </source>
</reference>
<gene>
    <name evidence="1" type="ORF">IGS68_08505</name>
</gene>
<proteinExistence type="predicted"/>
<dbReference type="NCBIfam" id="NF047595">
    <property type="entry name" value="IS66_ISRel24_TnpA"/>
    <property type="match status" value="1"/>
</dbReference>
<sequence length="129" mass="13705">MQRVEIVTGRERRRRWSLEEKARLAGEAFAPGAIVSHVARRHGVAESCLYAWRKQLHGGGIGDGRSGCGTALLIPVMLDAPPGQEPEPRSAGMAARASVTFSDGTRLEVGADYPAGALQALVAALRSRS</sequence>
<dbReference type="Pfam" id="PF01527">
    <property type="entry name" value="HTH_Tnp_1"/>
    <property type="match status" value="1"/>
</dbReference>
<dbReference type="Proteomes" id="UP000595197">
    <property type="component" value="Chromosome"/>
</dbReference>
<dbReference type="InterPro" id="IPR002514">
    <property type="entry name" value="Transposase_8"/>
</dbReference>
<protein>
    <submittedName>
        <fullName evidence="1">Transposase</fullName>
    </submittedName>
</protein>
<dbReference type="EMBL" id="CP067420">
    <property type="protein sequence ID" value="QQP91231.1"/>
    <property type="molecule type" value="Genomic_DNA"/>
</dbReference>
<evidence type="ECO:0000313" key="2">
    <source>
        <dbReference type="Proteomes" id="UP000595197"/>
    </source>
</evidence>